<dbReference type="Proteomes" id="UP001152320">
    <property type="component" value="Chromosome 6"/>
</dbReference>
<evidence type="ECO:0000256" key="1">
    <source>
        <dbReference type="SAM" id="Phobius"/>
    </source>
</evidence>
<organism evidence="2 3">
    <name type="scientific">Holothuria leucospilota</name>
    <name type="common">Black long sea cucumber</name>
    <name type="synonym">Mertensiothuria leucospilota</name>
    <dbReference type="NCBI Taxonomy" id="206669"/>
    <lineage>
        <taxon>Eukaryota</taxon>
        <taxon>Metazoa</taxon>
        <taxon>Echinodermata</taxon>
        <taxon>Eleutherozoa</taxon>
        <taxon>Echinozoa</taxon>
        <taxon>Holothuroidea</taxon>
        <taxon>Aspidochirotacea</taxon>
        <taxon>Aspidochirotida</taxon>
        <taxon>Holothuriidae</taxon>
        <taxon>Holothuria</taxon>
    </lineage>
</organism>
<evidence type="ECO:0000313" key="2">
    <source>
        <dbReference type="EMBL" id="KAJ8040111.1"/>
    </source>
</evidence>
<name>A0A9Q1HCD5_HOLLE</name>
<reference evidence="2" key="1">
    <citation type="submission" date="2021-10" db="EMBL/GenBank/DDBJ databases">
        <title>Tropical sea cucumber genome reveals ecological adaptation and Cuvierian tubules defense mechanism.</title>
        <authorList>
            <person name="Chen T."/>
        </authorList>
    </citation>
    <scope>NUCLEOTIDE SEQUENCE</scope>
    <source>
        <strain evidence="2">Nanhai2018</strain>
        <tissue evidence="2">Muscle</tissue>
    </source>
</reference>
<keyword evidence="1" id="KW-0812">Transmembrane</keyword>
<keyword evidence="1" id="KW-0472">Membrane</keyword>
<comment type="caution">
    <text evidence="2">The sequence shown here is derived from an EMBL/GenBank/DDBJ whole genome shotgun (WGS) entry which is preliminary data.</text>
</comment>
<accession>A0A9Q1HCD5</accession>
<feature type="transmembrane region" description="Helical" evidence="1">
    <location>
        <begin position="43"/>
        <end position="61"/>
    </location>
</feature>
<dbReference type="EMBL" id="JAIZAY010000006">
    <property type="protein sequence ID" value="KAJ8040111.1"/>
    <property type="molecule type" value="Genomic_DNA"/>
</dbReference>
<protein>
    <submittedName>
        <fullName evidence="2">Uncharacterized protein</fullName>
    </submittedName>
</protein>
<dbReference type="AlphaFoldDB" id="A0A9Q1HCD5"/>
<evidence type="ECO:0000313" key="3">
    <source>
        <dbReference type="Proteomes" id="UP001152320"/>
    </source>
</evidence>
<gene>
    <name evidence="2" type="ORF">HOLleu_14317</name>
</gene>
<keyword evidence="3" id="KW-1185">Reference proteome</keyword>
<sequence>MSYLGVLFQTAYLGTPRTAVQNDQPTHPPPPPQLKTAFYPYSLVGYFSSCCIYACRLMVLLM</sequence>
<proteinExistence type="predicted"/>
<keyword evidence="1" id="KW-1133">Transmembrane helix</keyword>